<proteinExistence type="predicted"/>
<dbReference type="Proteomes" id="UP001056479">
    <property type="component" value="Segment"/>
</dbReference>
<keyword evidence="2" id="KW-1185">Reference proteome</keyword>
<name>A0A9E7E1A9_9CAUD</name>
<protein>
    <submittedName>
        <fullName evidence="1">Portal protein</fullName>
    </submittedName>
</protein>
<dbReference type="EMBL" id="ON189042">
    <property type="protein sequence ID" value="URA06768.1"/>
    <property type="molecule type" value="Genomic_DNA"/>
</dbReference>
<evidence type="ECO:0000313" key="1">
    <source>
        <dbReference type="EMBL" id="URA06768.1"/>
    </source>
</evidence>
<evidence type="ECO:0000313" key="2">
    <source>
        <dbReference type="Proteomes" id="UP001056479"/>
    </source>
</evidence>
<sequence length="91" mass="10194">MARMGEGMTHMFKIESHVKPPRIKVPKCKRTPANVHTAYKAYGDAYKKVYGVSPTGFTYDVATKFIHVGNSAGVSLHRLKEMTRQLELRAG</sequence>
<reference evidence="1" key="1">
    <citation type="journal article" date="2022" name="Viruses">
        <title>Isolation of novel Xanthomonas phages for the plant pathogens X. translucens and X. campestris.</title>
        <authorList>
            <person name="Erdrich S.H."/>
            <person name="Sharma V."/>
            <person name="Schurr U."/>
            <person name="Arsova B."/>
            <person name="Frunzke J."/>
        </authorList>
    </citation>
    <scope>NUCLEOTIDE SEQUENCE</scope>
</reference>
<gene>
    <name evidence="1" type="ORF">Langgrundblatt1_BL1003</name>
</gene>
<accession>A0A9E7E1A9</accession>
<organism evidence="1 2">
    <name type="scientific">Xanthomonas phage Langgrundblatt1</name>
    <dbReference type="NCBI Taxonomy" id="2939128"/>
    <lineage>
        <taxon>Viruses</taxon>
        <taxon>Duplodnaviria</taxon>
        <taxon>Heunggongvirae</taxon>
        <taxon>Uroviricota</taxon>
        <taxon>Caudoviricetes</taxon>
        <taxon>Stanbaylleyvirinae</taxon>
        <taxon>Shirevirus</taxon>
        <taxon>Shirevirus langgrundblatt1</taxon>
    </lineage>
</organism>